<dbReference type="InterPro" id="IPR036058">
    <property type="entry name" value="Kazal_dom_sf"/>
</dbReference>
<keyword evidence="13" id="KW-1185">Reference proteome</keyword>
<feature type="region of interest" description="Disordered" evidence="9">
    <location>
        <begin position="662"/>
        <end position="681"/>
    </location>
</feature>
<evidence type="ECO:0000256" key="7">
    <source>
        <dbReference type="ARBA" id="ARBA00023157"/>
    </source>
</evidence>
<feature type="transmembrane region" description="Helical" evidence="8">
    <location>
        <begin position="576"/>
        <end position="597"/>
    </location>
</feature>
<gene>
    <name evidence="12" type="ORF">V1264_009061</name>
</gene>
<feature type="transmembrane region" description="Helical" evidence="8">
    <location>
        <begin position="58"/>
        <end position="79"/>
    </location>
</feature>
<feature type="transmembrane region" description="Helical" evidence="8">
    <location>
        <begin position="411"/>
        <end position="431"/>
    </location>
</feature>
<protein>
    <recommendedName>
        <fullName evidence="8">Solute carrier organic anion transporter family member</fullName>
    </recommendedName>
</protein>
<organism evidence="12 13">
    <name type="scientific">Littorina saxatilis</name>
    <dbReference type="NCBI Taxonomy" id="31220"/>
    <lineage>
        <taxon>Eukaryota</taxon>
        <taxon>Metazoa</taxon>
        <taxon>Spiralia</taxon>
        <taxon>Lophotrochozoa</taxon>
        <taxon>Mollusca</taxon>
        <taxon>Gastropoda</taxon>
        <taxon>Caenogastropoda</taxon>
        <taxon>Littorinimorpha</taxon>
        <taxon>Littorinoidea</taxon>
        <taxon>Littorinidae</taxon>
        <taxon>Littorina</taxon>
    </lineage>
</organism>
<dbReference type="GO" id="GO:0016323">
    <property type="term" value="C:basolateral plasma membrane"/>
    <property type="evidence" value="ECO:0007669"/>
    <property type="project" value="TreeGrafter"/>
</dbReference>
<comment type="caution">
    <text evidence="12">The sequence shown here is derived from an EMBL/GenBank/DDBJ whole genome shotgun (WGS) entry which is preliminary data.</text>
</comment>
<comment type="similarity">
    <text evidence="2 8">Belongs to the organo anion transporter (TC 2.A.60) family.</text>
</comment>
<dbReference type="InterPro" id="IPR036259">
    <property type="entry name" value="MFS_trans_sf"/>
</dbReference>
<feature type="transmembrane region" description="Helical" evidence="8">
    <location>
        <begin position="224"/>
        <end position="246"/>
    </location>
</feature>
<evidence type="ECO:0000256" key="8">
    <source>
        <dbReference type="RuleBase" id="RU362056"/>
    </source>
</evidence>
<feature type="transmembrane region" description="Helical" evidence="8">
    <location>
        <begin position="126"/>
        <end position="144"/>
    </location>
</feature>
<dbReference type="PANTHER" id="PTHR11388:SF100">
    <property type="entry name" value="SOLUTE CARRIER ORGANIC ANION TRANSPORTER FAMILY MEMBER 4A1"/>
    <property type="match status" value="1"/>
</dbReference>
<evidence type="ECO:0000259" key="11">
    <source>
        <dbReference type="PROSITE" id="PS51465"/>
    </source>
</evidence>
<reference evidence="12 13" key="1">
    <citation type="submission" date="2024-02" db="EMBL/GenBank/DDBJ databases">
        <title>Chromosome-scale genome assembly of the rough periwinkle Littorina saxatilis.</title>
        <authorList>
            <person name="De Jode A."/>
            <person name="Faria R."/>
            <person name="Formenti G."/>
            <person name="Sims Y."/>
            <person name="Smith T.P."/>
            <person name="Tracey A."/>
            <person name="Wood J.M.D."/>
            <person name="Zagrodzka Z.B."/>
            <person name="Johannesson K."/>
            <person name="Butlin R.K."/>
            <person name="Leder E.H."/>
        </authorList>
    </citation>
    <scope>NUCLEOTIDE SEQUENCE [LARGE SCALE GENOMIC DNA]</scope>
    <source>
        <strain evidence="12">Snail1</strain>
        <tissue evidence="12">Muscle</tissue>
    </source>
</reference>
<dbReference type="AlphaFoldDB" id="A0AAN9AR45"/>
<dbReference type="NCBIfam" id="TIGR00805">
    <property type="entry name" value="oat"/>
    <property type="match status" value="1"/>
</dbReference>
<name>A0AAN9AR45_9CAEN</name>
<dbReference type="PROSITE" id="PS50850">
    <property type="entry name" value="MFS"/>
    <property type="match status" value="1"/>
</dbReference>
<feature type="transmembrane region" description="Helical" evidence="8">
    <location>
        <begin position="540"/>
        <end position="564"/>
    </location>
</feature>
<evidence type="ECO:0000256" key="4">
    <source>
        <dbReference type="ARBA" id="ARBA00022692"/>
    </source>
</evidence>
<keyword evidence="3" id="KW-1003">Cell membrane</keyword>
<evidence type="ECO:0000256" key="3">
    <source>
        <dbReference type="ARBA" id="ARBA00022475"/>
    </source>
</evidence>
<evidence type="ECO:0000256" key="5">
    <source>
        <dbReference type="ARBA" id="ARBA00022989"/>
    </source>
</evidence>
<dbReference type="Proteomes" id="UP001374579">
    <property type="component" value="Unassembled WGS sequence"/>
</dbReference>
<dbReference type="SUPFAM" id="SSF103473">
    <property type="entry name" value="MFS general substrate transporter"/>
    <property type="match status" value="1"/>
</dbReference>
<dbReference type="GO" id="GO:0043252">
    <property type="term" value="P:sodium-independent organic anion transport"/>
    <property type="evidence" value="ECO:0007669"/>
    <property type="project" value="TreeGrafter"/>
</dbReference>
<dbReference type="SUPFAM" id="SSF100895">
    <property type="entry name" value="Kazal-type serine protease inhibitors"/>
    <property type="match status" value="1"/>
</dbReference>
<comment type="subcellular location">
    <subcellularLocation>
        <location evidence="1 8">Cell membrane</location>
        <topology evidence="1 8">Multi-pass membrane protein</topology>
    </subcellularLocation>
</comment>
<keyword evidence="5 8" id="KW-1133">Transmembrane helix</keyword>
<evidence type="ECO:0000256" key="1">
    <source>
        <dbReference type="ARBA" id="ARBA00004651"/>
    </source>
</evidence>
<dbReference type="PROSITE" id="PS51465">
    <property type="entry name" value="KAZAL_2"/>
    <property type="match status" value="1"/>
</dbReference>
<keyword evidence="4 8" id="KW-0812">Transmembrane</keyword>
<evidence type="ECO:0000256" key="6">
    <source>
        <dbReference type="ARBA" id="ARBA00023136"/>
    </source>
</evidence>
<keyword evidence="7" id="KW-1015">Disulfide bond</keyword>
<dbReference type="Pfam" id="PF07648">
    <property type="entry name" value="Kazal_2"/>
    <property type="match status" value="1"/>
</dbReference>
<feature type="transmembrane region" description="Helical" evidence="8">
    <location>
        <begin position="99"/>
        <end position="119"/>
    </location>
</feature>
<feature type="transmembrane region" description="Helical" evidence="8">
    <location>
        <begin position="630"/>
        <end position="652"/>
    </location>
</feature>
<dbReference type="Gene3D" id="1.20.1250.20">
    <property type="entry name" value="MFS general substrate transporter like domains"/>
    <property type="match status" value="1"/>
</dbReference>
<evidence type="ECO:0000259" key="10">
    <source>
        <dbReference type="PROSITE" id="PS50850"/>
    </source>
</evidence>
<keyword evidence="6 8" id="KW-0472">Membrane</keyword>
<evidence type="ECO:0000256" key="9">
    <source>
        <dbReference type="SAM" id="MobiDB-lite"/>
    </source>
</evidence>
<dbReference type="GO" id="GO:0006811">
    <property type="term" value="P:monoatomic ion transport"/>
    <property type="evidence" value="ECO:0007669"/>
    <property type="project" value="UniProtKB-KW"/>
</dbReference>
<dbReference type="InterPro" id="IPR002350">
    <property type="entry name" value="Kazal_dom"/>
</dbReference>
<feature type="transmembrane region" description="Helical" evidence="8">
    <location>
        <begin position="266"/>
        <end position="291"/>
    </location>
</feature>
<feature type="transmembrane region" description="Helical" evidence="8">
    <location>
        <begin position="344"/>
        <end position="367"/>
    </location>
</feature>
<feature type="region of interest" description="Disordered" evidence="9">
    <location>
        <begin position="1"/>
        <end position="36"/>
    </location>
</feature>
<dbReference type="EMBL" id="JBAMIC010000022">
    <property type="protein sequence ID" value="KAK7091375.1"/>
    <property type="molecule type" value="Genomic_DNA"/>
</dbReference>
<dbReference type="Pfam" id="PF03137">
    <property type="entry name" value="OATP"/>
    <property type="match status" value="1"/>
</dbReference>
<feature type="transmembrane region" description="Helical" evidence="8">
    <location>
        <begin position="184"/>
        <end position="203"/>
    </location>
</feature>
<proteinExistence type="inferred from homology"/>
<dbReference type="CDD" id="cd17403">
    <property type="entry name" value="MFS_SLCO4_OATP4"/>
    <property type="match status" value="1"/>
</dbReference>
<dbReference type="GO" id="GO:0015347">
    <property type="term" value="F:sodium-independent organic anion transmembrane transporter activity"/>
    <property type="evidence" value="ECO:0007669"/>
    <property type="project" value="TreeGrafter"/>
</dbReference>
<dbReference type="InterPro" id="IPR004156">
    <property type="entry name" value="OATP"/>
</dbReference>
<accession>A0AAN9AR45</accession>
<keyword evidence="8" id="KW-0813">Transport</keyword>
<evidence type="ECO:0000256" key="2">
    <source>
        <dbReference type="ARBA" id="ARBA00009657"/>
    </source>
</evidence>
<evidence type="ECO:0000313" key="12">
    <source>
        <dbReference type="EMBL" id="KAK7091375.1"/>
    </source>
</evidence>
<dbReference type="InterPro" id="IPR020846">
    <property type="entry name" value="MFS_dom"/>
</dbReference>
<feature type="domain" description="Kazal-like" evidence="11">
    <location>
        <begin position="458"/>
        <end position="512"/>
    </location>
</feature>
<evidence type="ECO:0000313" key="13">
    <source>
        <dbReference type="Proteomes" id="UP001374579"/>
    </source>
</evidence>
<sequence length="725" mass="78216">MAVGEMNGVEPGSGLEAKDSNHTDQNGGGGGDGGGEDEHRCRWGPFGPDCCQTFRRPAWFLLCICLATATQGVVVNGFVNVVISTVERRFEMSSTESGIIASCYDIASVLCLIPVSYFGGRGRKPVYLAVGMFLMGIGSFVFSLPHFTTGLYQLGEAQKSVCTIGGNVTSCGSTEVSHLSDYKYVFYLGQLLHGAGASHLYTLGVTYLDENLPVRSSSMYMGTYHAFAVLGPGIGYLAGGAFLNFFTDVDKLDEITQGISPANPRWVGAWWMGFLVSGTAAIIISLPMFGFPKVLPESGKYRAEREKEVYKGKVQKADSEKQPLGLKHIVTSAKVLLTNPTFMFLNLAAASEGLVITGVSTFGPKFIEFQFGLPSSTAAQYLGVIAIFGGAGGTFLGGWLVKRFNWDVRQILKFCIAATVVTVCLGLVFLVHCPNVIFAGISTDYSQPSRTGMLLDPVNMDATCNTDCGCSLYEYNPVCGRDNVMYYSPCYAGCQDSFSAAKKTYSNCSCVTYNLTAADTTSGQYWQVQEGKCANDCPHLAVFCALFTGMILATFITSMPALSASLRSVSQDQRSLGMGIQWIIARCLGSIPGPILFGKMLDLTCLQWQQTCQGKGACFYYDNQQMSYNLLALVMTFNIAFAIAYILALVFYRSSDPPSAASMEVTVPSPDDGGKTSMHTSTTSVYTNTTTITLPPSPDPENKWRTVLDVGPEGWISQHTVSTEL</sequence>
<keyword evidence="8" id="KW-0406">Ion transport</keyword>
<feature type="domain" description="Major facilitator superfamily (MFS) profile" evidence="10">
    <location>
        <begin position="60"/>
        <end position="656"/>
    </location>
</feature>
<feature type="transmembrane region" description="Helical" evidence="8">
    <location>
        <begin position="379"/>
        <end position="399"/>
    </location>
</feature>
<dbReference type="PANTHER" id="PTHR11388">
    <property type="entry name" value="ORGANIC ANION TRANSPORTER"/>
    <property type="match status" value="1"/>
</dbReference>